<keyword evidence="2" id="KW-0472">Membrane</keyword>
<sequence>MPATDESAPSASKDKQQSGPLVKADAITQSSEKLDRVRGARLKRPSYSLLQRPETLLTYAQVLFNASILFVFLYLLFNVVWTIQHDVAQKVREYELDYLGEISTCNVRYTSNRCGTELQAPVLAEACDAWKRCASRDPTVVGRARVTAETFAEILNGFVDVVSWKTMLFSLLTLSIVVGATNSTLSFFRLNASQTREANNSHATLPSAGPATYAGRTLHSQAYGLPSLEYDGPVPPPRWRASRAKELKSIPYSMSDEDDGAVEDSA</sequence>
<dbReference type="KEGG" id="mgl:MGL_4013"/>
<dbReference type="Proteomes" id="UP000008837">
    <property type="component" value="Unassembled WGS sequence"/>
</dbReference>
<dbReference type="STRING" id="425265.A8QCI6"/>
<dbReference type="GO" id="GO:0031965">
    <property type="term" value="C:nuclear membrane"/>
    <property type="evidence" value="ECO:0007669"/>
    <property type="project" value="InterPro"/>
</dbReference>
<feature type="domain" description="Brl1/Brr6" evidence="3">
    <location>
        <begin position="56"/>
        <end position="189"/>
    </location>
</feature>
<dbReference type="GO" id="GO:0006998">
    <property type="term" value="P:nuclear envelope organization"/>
    <property type="evidence" value="ECO:0007669"/>
    <property type="project" value="InterPro"/>
</dbReference>
<name>A8QCI6_MALGO</name>
<keyword evidence="2" id="KW-1133">Transmembrane helix</keyword>
<dbReference type="InterPro" id="IPR040202">
    <property type="entry name" value="Brl1/Brr6"/>
</dbReference>
<dbReference type="InterPro" id="IPR018767">
    <property type="entry name" value="Brl1/Brr6_dom"/>
</dbReference>
<keyword evidence="2" id="KW-0812">Transmembrane</keyword>
<dbReference type="GeneID" id="5853152"/>
<dbReference type="OrthoDB" id="5961at2759"/>
<feature type="transmembrane region" description="Helical" evidence="2">
    <location>
        <begin position="56"/>
        <end position="77"/>
    </location>
</feature>
<reference evidence="4 5" key="1">
    <citation type="journal article" date="2007" name="Proc. Natl. Acad. Sci. U.S.A.">
        <title>Dandruff-associated Malassezia genomes reveal convergent and divergent virulence traits shared with plant and human fungal pathogens.</title>
        <authorList>
            <person name="Xu J."/>
            <person name="Saunders C.W."/>
            <person name="Hu P."/>
            <person name="Grant R.A."/>
            <person name="Boekhout T."/>
            <person name="Kuramae E.E."/>
            <person name="Kronstad J.W."/>
            <person name="Deangelis Y.M."/>
            <person name="Reeder N.L."/>
            <person name="Johnstone K.R."/>
            <person name="Leland M."/>
            <person name="Fieno A.M."/>
            <person name="Begley W.M."/>
            <person name="Sun Y."/>
            <person name="Lacey M.P."/>
            <person name="Chaudhary T."/>
            <person name="Keough T."/>
            <person name="Chu L."/>
            <person name="Sears R."/>
            <person name="Yuan B."/>
            <person name="Dawson T.L.Jr."/>
        </authorList>
    </citation>
    <scope>NUCLEOTIDE SEQUENCE [LARGE SCALE GENOMIC DNA]</scope>
    <source>
        <strain evidence="5">ATCC MYA-4612 / CBS 7966</strain>
    </source>
</reference>
<accession>A8QCI6</accession>
<dbReference type="InParanoid" id="A8QCI6"/>
<dbReference type="FunCoup" id="A8QCI6">
    <property type="interactions" value="18"/>
</dbReference>
<feature type="transmembrane region" description="Helical" evidence="2">
    <location>
        <begin position="167"/>
        <end position="188"/>
    </location>
</feature>
<dbReference type="PANTHER" id="PTHR28136:SF1">
    <property type="entry name" value="NUCLEUS EXPORT PROTEIN BRL1"/>
    <property type="match status" value="1"/>
</dbReference>
<dbReference type="EMBL" id="AAYY01000018">
    <property type="protein sequence ID" value="EDP41632.1"/>
    <property type="molecule type" value="Genomic_DNA"/>
</dbReference>
<protein>
    <recommendedName>
        <fullName evidence="3">Brl1/Brr6 domain-containing protein</fullName>
    </recommendedName>
</protein>
<dbReference type="AlphaFoldDB" id="A8QCI6"/>
<dbReference type="PANTHER" id="PTHR28136">
    <property type="entry name" value="NUCLEUS EXPORT PROTEIN BRR6"/>
    <property type="match status" value="1"/>
</dbReference>
<comment type="caution">
    <text evidence="4">The sequence shown here is derived from an EMBL/GenBank/DDBJ whole genome shotgun (WGS) entry which is preliminary data.</text>
</comment>
<organism evidence="4 5">
    <name type="scientific">Malassezia globosa (strain ATCC MYA-4612 / CBS 7966)</name>
    <name type="common">Dandruff-associated fungus</name>
    <dbReference type="NCBI Taxonomy" id="425265"/>
    <lineage>
        <taxon>Eukaryota</taxon>
        <taxon>Fungi</taxon>
        <taxon>Dikarya</taxon>
        <taxon>Basidiomycota</taxon>
        <taxon>Ustilaginomycotina</taxon>
        <taxon>Malasseziomycetes</taxon>
        <taxon>Malasseziales</taxon>
        <taxon>Malasseziaceae</taxon>
        <taxon>Malassezia</taxon>
    </lineage>
</organism>
<evidence type="ECO:0000256" key="1">
    <source>
        <dbReference type="SAM" id="MobiDB-lite"/>
    </source>
</evidence>
<evidence type="ECO:0000313" key="5">
    <source>
        <dbReference type="Proteomes" id="UP000008837"/>
    </source>
</evidence>
<dbReference type="RefSeq" id="XP_001728846.1">
    <property type="nucleotide sequence ID" value="XM_001728794.1"/>
</dbReference>
<feature type="region of interest" description="Disordered" evidence="1">
    <location>
        <begin position="1"/>
        <end position="24"/>
    </location>
</feature>
<dbReference type="VEuPathDB" id="FungiDB:MGL_4013"/>
<gene>
    <name evidence="4" type="ORF">MGL_4013</name>
</gene>
<evidence type="ECO:0000256" key="2">
    <source>
        <dbReference type="SAM" id="Phobius"/>
    </source>
</evidence>
<evidence type="ECO:0000313" key="4">
    <source>
        <dbReference type="EMBL" id="EDP41632.1"/>
    </source>
</evidence>
<keyword evidence="5" id="KW-1185">Reference proteome</keyword>
<dbReference type="SMART" id="SM01042">
    <property type="entry name" value="Brr6_like_C_C"/>
    <property type="match status" value="1"/>
</dbReference>
<evidence type="ECO:0000259" key="3">
    <source>
        <dbReference type="SMART" id="SM01042"/>
    </source>
</evidence>
<dbReference type="Pfam" id="PF10104">
    <property type="entry name" value="Brr6_like_C_C"/>
    <property type="match status" value="1"/>
</dbReference>
<dbReference type="GO" id="GO:0055088">
    <property type="term" value="P:lipid homeostasis"/>
    <property type="evidence" value="ECO:0007669"/>
    <property type="project" value="InterPro"/>
</dbReference>
<proteinExistence type="predicted"/>